<feature type="compositionally biased region" description="Basic and acidic residues" evidence="4">
    <location>
        <begin position="744"/>
        <end position="772"/>
    </location>
</feature>
<feature type="region of interest" description="Disordered" evidence="4">
    <location>
        <begin position="1"/>
        <end position="32"/>
    </location>
</feature>
<dbReference type="PROSITE" id="PS51203">
    <property type="entry name" value="CS"/>
    <property type="match status" value="1"/>
</dbReference>
<feature type="compositionally biased region" description="Basic and acidic residues" evidence="4">
    <location>
        <begin position="8"/>
        <end position="32"/>
    </location>
</feature>
<dbReference type="InterPro" id="IPR008978">
    <property type="entry name" value="HSP20-like_chaperone"/>
</dbReference>
<dbReference type="InterPro" id="IPR007052">
    <property type="entry name" value="CS_dom"/>
</dbReference>
<dbReference type="InterPro" id="IPR012981">
    <property type="entry name" value="PIH1_N"/>
</dbReference>
<proteinExistence type="inferred from homology"/>
<keyword evidence="7" id="KW-1185">Reference proteome</keyword>
<dbReference type="PANTHER" id="PTHR22997">
    <property type="entry name" value="PIH1 DOMAIN-CONTAINING PROTEIN 1"/>
    <property type="match status" value="1"/>
</dbReference>
<evidence type="ECO:0000256" key="3">
    <source>
        <dbReference type="HAMAP-Rule" id="MF_03069"/>
    </source>
</evidence>
<feature type="region of interest" description="Disordered" evidence="4">
    <location>
        <begin position="271"/>
        <end position="307"/>
    </location>
</feature>
<dbReference type="Proteomes" id="UP000039865">
    <property type="component" value="Unassembled WGS sequence"/>
</dbReference>
<evidence type="ECO:0000313" key="7">
    <source>
        <dbReference type="Proteomes" id="UP000039865"/>
    </source>
</evidence>
<sequence>MNPYASDDFSRMKVKSEPKPPKPEENPDMIDHPFFEGKKLEMSKKELKAFTMAMEQPEFKTLMADYVKEISDPNNKQEYETYLRQLEESGDLPVGTKLIEPTGLYCIKTTAKKLVSDTNKQYFDQKTFINVCVHEDVEKPKKEFVQMPDGRQGNSWQLPYRVSKPRHDQDKHGNLCSTFDIVFHRDVAGFIIYDDFKRFVSDTAVEGVNRVLAEHKEKCSSDYKIMKHLQCKGGKPGLLTIKVAIENKLLQNADVNKHETKLQKDISNQTDEFKKQQQEQEALKKGQSAQLGEIDEEDVEEEEPMPKSVVQPKYKIVYSYPVDLQDSWEGFSTNEGFEIQKPVQKIPKELTVTINVPHVESMKLALLDINQTNLIFEYPNLYYLDLNLKYICDSNQGNAKFDKNKKTLTIRVPVKGLTEESQKVFEENLKKYDEMKQKKDKDIENGKQREDEEKKEDEDKKHKLDGISEATSGESNTILPNIDVIGGDILGDQYKKDDDEVDLKKLKEEALKEDQVKQDDLSKQRENFLKVYKEDQDNQDFGEDDGQLKEVRFKNTLGDEDGINSNIKITGLNDLASKPLIQEIKQNSQGNEKTSQAEQKIQENESILPQVKQQVFDWDKTERIQAKFQFFHQKEFVFINLNFKGYNKLTDVRFALSENELVLEVKYPSALWTKDNQVFQINRLCYTLHKEIDVSQSSVELLVDFIAIKLKKLDKESSWSSLGYEIKDFTIPMRGQMKSNFLKREVPQQENKSDQKDNGVKADDNENKENKQDASNMDQKDNNPQQSEDEKQAEQIHNEIKKSALQFNFMNLESSVIYKIY</sequence>
<evidence type="ECO:0000256" key="1">
    <source>
        <dbReference type="ARBA" id="ARBA00004496"/>
    </source>
</evidence>
<feature type="compositionally biased region" description="Polar residues" evidence="4">
    <location>
        <begin position="773"/>
        <end position="786"/>
    </location>
</feature>
<feature type="compositionally biased region" description="Basic and acidic residues" evidence="4">
    <location>
        <begin position="788"/>
        <end position="797"/>
    </location>
</feature>
<reference evidence="6 7" key="1">
    <citation type="submission" date="2014-06" db="EMBL/GenBank/DDBJ databases">
        <authorList>
            <person name="Swart Estienne"/>
        </authorList>
    </citation>
    <scope>NUCLEOTIDE SEQUENCE [LARGE SCALE GENOMIC DNA]</scope>
    <source>
        <strain evidence="6 7">130c</strain>
    </source>
</reference>
<dbReference type="InterPro" id="IPR050734">
    <property type="entry name" value="PIH1/Kintoun_subfamily"/>
</dbReference>
<feature type="domain" description="CS" evidence="5">
    <location>
        <begin position="623"/>
        <end position="723"/>
    </location>
</feature>
<dbReference type="GO" id="GO:0070286">
    <property type="term" value="P:axonemal dynein complex assembly"/>
    <property type="evidence" value="ECO:0007669"/>
    <property type="project" value="UniProtKB-UniRule"/>
</dbReference>
<dbReference type="Pfam" id="PF04969">
    <property type="entry name" value="CS"/>
    <property type="match status" value="1"/>
</dbReference>
<dbReference type="HAMAP" id="MF_03069">
    <property type="entry name" value="Kintoun"/>
    <property type="match status" value="1"/>
</dbReference>
<comment type="similarity">
    <text evidence="3">Belongs to the PIH1 family. Kintoun subfamily.</text>
</comment>
<evidence type="ECO:0000313" key="6">
    <source>
        <dbReference type="EMBL" id="CDW74714.1"/>
    </source>
</evidence>
<organism evidence="6 7">
    <name type="scientific">Stylonychia lemnae</name>
    <name type="common">Ciliate</name>
    <dbReference type="NCBI Taxonomy" id="5949"/>
    <lineage>
        <taxon>Eukaryota</taxon>
        <taxon>Sar</taxon>
        <taxon>Alveolata</taxon>
        <taxon>Ciliophora</taxon>
        <taxon>Intramacronucleata</taxon>
        <taxon>Spirotrichea</taxon>
        <taxon>Stichotrichia</taxon>
        <taxon>Sporadotrichida</taxon>
        <taxon>Oxytrichidae</taxon>
        <taxon>Stylonychinae</taxon>
        <taxon>Stylonychia</taxon>
    </lineage>
</organism>
<feature type="region of interest" description="Disordered" evidence="4">
    <location>
        <begin position="744"/>
        <end position="797"/>
    </location>
</feature>
<dbReference type="Pfam" id="PF08190">
    <property type="entry name" value="PIH1"/>
    <property type="match status" value="1"/>
</dbReference>
<dbReference type="SUPFAM" id="SSF49764">
    <property type="entry name" value="HSP20-like chaperones"/>
    <property type="match status" value="1"/>
</dbReference>
<dbReference type="GO" id="GO:0005737">
    <property type="term" value="C:cytoplasm"/>
    <property type="evidence" value="ECO:0007669"/>
    <property type="project" value="UniProtKB-SubCell"/>
</dbReference>
<comment type="subcellular location">
    <subcellularLocation>
        <location evidence="1 3">Cytoplasm</location>
    </subcellularLocation>
</comment>
<feature type="compositionally biased region" description="Acidic residues" evidence="4">
    <location>
        <begin position="293"/>
        <end position="303"/>
    </location>
</feature>
<dbReference type="GO" id="GO:0060285">
    <property type="term" value="P:cilium-dependent cell motility"/>
    <property type="evidence" value="ECO:0007669"/>
    <property type="project" value="UniProtKB-UniRule"/>
</dbReference>
<dbReference type="EMBL" id="CCKQ01003584">
    <property type="protein sequence ID" value="CDW74714.1"/>
    <property type="molecule type" value="Genomic_DNA"/>
</dbReference>
<dbReference type="Pfam" id="PF18201">
    <property type="entry name" value="PIH1_CS"/>
    <property type="match status" value="1"/>
</dbReference>
<feature type="compositionally biased region" description="Basic and acidic residues" evidence="4">
    <location>
        <begin position="435"/>
        <end position="466"/>
    </location>
</feature>
<feature type="compositionally biased region" description="Polar residues" evidence="4">
    <location>
        <begin position="469"/>
        <end position="478"/>
    </location>
</feature>
<dbReference type="InParanoid" id="A0A078A1Q8"/>
<accession>A0A078A1Q8</accession>
<dbReference type="InterPro" id="IPR041442">
    <property type="entry name" value="PIH1D1/2/3_CS-like"/>
</dbReference>
<evidence type="ECO:0000259" key="5">
    <source>
        <dbReference type="PROSITE" id="PS51203"/>
    </source>
</evidence>
<dbReference type="OMA" id="SHEHADK"/>
<evidence type="ECO:0000256" key="2">
    <source>
        <dbReference type="ARBA" id="ARBA00022490"/>
    </source>
</evidence>
<dbReference type="OrthoDB" id="5135119at2759"/>
<gene>
    <name evidence="6" type="primary">Contig1422.g1558</name>
    <name evidence="6" type="ORF">STYLEM_3696</name>
</gene>
<dbReference type="AlphaFoldDB" id="A0A078A1Q8"/>
<comment type="function">
    <text evidence="3">Required for cytoplasmic pre-assembly of axonemal dyneins, thereby playing a central role in motility in cilia and flagella. Involved in pre-assembly of dynein arm complexes in the cytoplasm before intraflagellar transport loads them for the ciliary compartment.</text>
</comment>
<dbReference type="PANTHER" id="PTHR22997:SF10">
    <property type="entry name" value="CHROMOSOME UNDETERMINED SCAFFOLD_56, WHOLE GENOME SHOTGUN SEQUENCE"/>
    <property type="match status" value="1"/>
</dbReference>
<name>A0A078A1Q8_STYLE</name>
<protein>
    <recommendedName>
        <fullName evidence="3">Protein kintoun</fullName>
    </recommendedName>
    <alternativeName>
        <fullName evidence="3">Dynein assembly factor 2, axonemal homolog</fullName>
    </alternativeName>
</protein>
<feature type="region of interest" description="Disordered" evidence="4">
    <location>
        <begin position="435"/>
        <end position="478"/>
    </location>
</feature>
<dbReference type="CDD" id="cd06463">
    <property type="entry name" value="p23_like"/>
    <property type="match status" value="1"/>
</dbReference>
<keyword evidence="2 3" id="KW-0963">Cytoplasm</keyword>
<dbReference type="Gene3D" id="2.60.40.790">
    <property type="match status" value="2"/>
</dbReference>
<feature type="compositionally biased region" description="Basic and acidic residues" evidence="4">
    <location>
        <begin position="271"/>
        <end position="284"/>
    </location>
</feature>
<evidence type="ECO:0000256" key="4">
    <source>
        <dbReference type="SAM" id="MobiDB-lite"/>
    </source>
</evidence>
<dbReference type="InterPro" id="IPR034727">
    <property type="entry name" value="Kintoun"/>
</dbReference>